<evidence type="ECO:0000256" key="8">
    <source>
        <dbReference type="ARBA" id="ARBA00023033"/>
    </source>
</evidence>
<feature type="compositionally biased region" description="Basic residues" evidence="12">
    <location>
        <begin position="747"/>
        <end position="758"/>
    </location>
</feature>
<evidence type="ECO:0000256" key="10">
    <source>
        <dbReference type="ARBA" id="ARBA00047818"/>
    </source>
</evidence>
<evidence type="ECO:0000256" key="11">
    <source>
        <dbReference type="HAMAP-Rule" id="MF_03018"/>
    </source>
</evidence>
<evidence type="ECO:0000256" key="7">
    <source>
        <dbReference type="ARBA" id="ARBA00023002"/>
    </source>
</evidence>
<evidence type="ECO:0000259" key="13">
    <source>
        <dbReference type="Pfam" id="PF01494"/>
    </source>
</evidence>
<dbReference type="InterPro" id="IPR027545">
    <property type="entry name" value="Kynurenine_monooxygenase"/>
</dbReference>
<dbReference type="EMBL" id="CP090163">
    <property type="protein sequence ID" value="UJO12327.1"/>
    <property type="molecule type" value="Genomic_DNA"/>
</dbReference>
<feature type="compositionally biased region" description="Polar residues" evidence="12">
    <location>
        <begin position="734"/>
        <end position="743"/>
    </location>
</feature>
<feature type="region of interest" description="Disordered" evidence="12">
    <location>
        <begin position="595"/>
        <end position="632"/>
    </location>
</feature>
<feature type="domain" description="FAD-binding" evidence="13">
    <location>
        <begin position="2"/>
        <end position="391"/>
    </location>
</feature>
<comment type="subcellular location">
    <subcellularLocation>
        <location evidence="11">Mitochondrion outer membrane</location>
    </subcellularLocation>
</comment>
<keyword evidence="11" id="KW-0472">Membrane</keyword>
<name>A0A9Q8L7P9_PASFU</name>
<evidence type="ECO:0000256" key="6">
    <source>
        <dbReference type="ARBA" id="ARBA00022857"/>
    </source>
</evidence>
<dbReference type="AlphaFoldDB" id="A0A9Q8L7P9"/>
<dbReference type="OrthoDB" id="10053569at2759"/>
<dbReference type="GO" id="GO:0071949">
    <property type="term" value="F:FAD binding"/>
    <property type="evidence" value="ECO:0007669"/>
    <property type="project" value="InterPro"/>
</dbReference>
<keyword evidence="4 11" id="KW-1000">Mitochondrion outer membrane</keyword>
<dbReference type="PANTHER" id="PTHR46028">
    <property type="entry name" value="KYNURENINE 3-MONOOXYGENASE"/>
    <property type="match status" value="1"/>
</dbReference>
<dbReference type="InterPro" id="IPR036188">
    <property type="entry name" value="FAD/NAD-bd_sf"/>
</dbReference>
<evidence type="ECO:0000256" key="2">
    <source>
        <dbReference type="ARBA" id="ARBA00022630"/>
    </source>
</evidence>
<feature type="compositionally biased region" description="Basic and acidic residues" evidence="12">
    <location>
        <begin position="997"/>
        <end position="1008"/>
    </location>
</feature>
<dbReference type="Proteomes" id="UP000756132">
    <property type="component" value="Chromosome 1"/>
</dbReference>
<comment type="cofactor">
    <cofactor evidence="1 11">
        <name>FAD</name>
        <dbReference type="ChEBI" id="CHEBI:57692"/>
    </cofactor>
</comment>
<comment type="pathway">
    <text evidence="11">Cofactor biosynthesis; NAD(+) biosynthesis; quinolinate from L-kynurenine: step 1/3.</text>
</comment>
<protein>
    <recommendedName>
        <fullName evidence="11">Kynurenine 3-monooxygenase</fullName>
        <ecNumber evidence="11">1.14.13.9</ecNumber>
    </recommendedName>
    <alternativeName>
        <fullName evidence="11">Biosynthesis of nicotinic acid protein 4</fullName>
    </alternativeName>
    <alternativeName>
        <fullName evidence="11">Kynurenine 3-hydroxylase</fullName>
    </alternativeName>
</protein>
<reference evidence="14" key="2">
    <citation type="journal article" date="2022" name="Microb. Genom.">
        <title>A chromosome-scale genome assembly of the tomato pathogen Cladosporium fulvum reveals a compartmentalized genome architecture and the presence of a dispensable chromosome.</title>
        <authorList>
            <person name="Zaccaron A.Z."/>
            <person name="Chen L.H."/>
            <person name="Samaras A."/>
            <person name="Stergiopoulos I."/>
        </authorList>
    </citation>
    <scope>NUCLEOTIDE SEQUENCE</scope>
    <source>
        <strain evidence="14">Race5_Kim</strain>
    </source>
</reference>
<evidence type="ECO:0000256" key="5">
    <source>
        <dbReference type="ARBA" id="ARBA00022827"/>
    </source>
</evidence>
<dbReference type="GO" id="GO:0034354">
    <property type="term" value="P:'de novo' NAD+ biosynthetic process from L-tryptophan"/>
    <property type="evidence" value="ECO:0007669"/>
    <property type="project" value="UniProtKB-UniRule"/>
</dbReference>
<reference evidence="14" key="1">
    <citation type="submission" date="2021-12" db="EMBL/GenBank/DDBJ databases">
        <authorList>
            <person name="Zaccaron A."/>
            <person name="Stergiopoulos I."/>
        </authorList>
    </citation>
    <scope>NUCLEOTIDE SEQUENCE</scope>
    <source>
        <strain evidence="14">Race5_Kim</strain>
    </source>
</reference>
<dbReference type="GO" id="GO:0006569">
    <property type="term" value="P:L-tryptophan catabolic process"/>
    <property type="evidence" value="ECO:0007669"/>
    <property type="project" value="UniProtKB-UniRule"/>
</dbReference>
<dbReference type="HAMAP" id="MF_01971">
    <property type="entry name" value="Kynurenine_monooxygenase"/>
    <property type="match status" value="1"/>
</dbReference>
<feature type="region of interest" description="Disordered" evidence="12">
    <location>
        <begin position="974"/>
        <end position="1039"/>
    </location>
</feature>
<dbReference type="Pfam" id="PF01494">
    <property type="entry name" value="FAD_binding_3"/>
    <property type="match status" value="1"/>
</dbReference>
<evidence type="ECO:0000256" key="1">
    <source>
        <dbReference type="ARBA" id="ARBA00001974"/>
    </source>
</evidence>
<evidence type="ECO:0000256" key="4">
    <source>
        <dbReference type="ARBA" id="ARBA00022787"/>
    </source>
</evidence>
<feature type="region of interest" description="Disordered" evidence="12">
    <location>
        <begin position="716"/>
        <end position="758"/>
    </location>
</feature>
<keyword evidence="6 11" id="KW-0521">NADP</keyword>
<sequence length="1039" mass="115899">MRVVVIGAGPVGSLAGLYAARRGWDVDVYDLRPDLRDEATTPLNFTKSMNLALSERGINALRHSDSPELLAAIMAETIPMYGRMIHGKDRTGALTEASQQYDIHGRAIMAVDRGDLNARLLDELESLPNVKLRFNHKLTGIDFRRRLAWLEQKGTSRRPSAESDGIRRSRRPGRPDEIEIDFDLIMGCDGAHSSVRFHLMKFARLDFEQSYIDTLWCEFNIPAATAETSKTPSGKDGFATSPNHLHIWPGKDKMFIAIPSVDKSFTSTLFAPDADFQALKKDPSKVELFFNKHFPGAVDLIGPEAVQRQFEENQHLPLISVKCSPHYFGHSGVILGDAAHAMVPFYGQGMNAGLEGVRVLFSHLDRYPTTEEGRAKALTAYNEERIADAHTINDLALYNFWDMREGVRSSLVLLRKSIEEFLSDKLPSTGFATQYSRVSFSNQRYSEVAKAVARQKDILLRAANNARGALPSQPVEWNVFANARERMDFGRAAVIVLSDNGVHKISHLRANIIYQYSATHKGGGFVAQMAVMDDTKDIVKHRIIGLKPSNDRRGAFVHLKAEVERQFDIIIQCNHKIVSPDDYDEPLARQIRATYSQQSLQPRKQPSKQTSRQSIRPASGAQGASPEKKEVSATITELPFDSQDSIQLVKRSSRQASHQSIPIPEEKEVSSRVTELPFDSQDSIQPAKRSSRLASHQSLPIPEEKEVAQRFSELPFNSRESVLPQQRPAKDTSRPSNLPSSGASLAYHHRPPPRKRSRQSILPALPLSYPPATIPGGNPVPHFINTLPPGRRPPEPRRPLNVRCGHPAELSRLYNIPESEVMAARRGGRTYKLPARHSAWNDPRMRPQKPRPDSWSSPSAHTGLAAPLPSLHPAMALHSSKAPGMNPYLSAPSEPISISRPAPRPPATFTRTAPQPVPQTPLIQHCGRYGTGANRQIDDAITFDPCARHYKSTLDLQSYMNDVYTRSDTKLVRVKPCDPEAPPEAAPKRPPGPGVRAQREHEAADAKRRAMGVKRVHPDEDNWEGFMARMQQRRLQRPG</sequence>
<accession>A0A9Q8L7P9</accession>
<keyword evidence="3 11" id="KW-0662">Pyridine nucleotide biosynthesis</keyword>
<feature type="compositionally biased region" description="Polar residues" evidence="12">
    <location>
        <begin position="595"/>
        <end position="616"/>
    </location>
</feature>
<proteinExistence type="inferred from homology"/>
<dbReference type="GO" id="GO:0019805">
    <property type="term" value="P:quinolinate biosynthetic process"/>
    <property type="evidence" value="ECO:0007669"/>
    <property type="project" value="UniProtKB-UniRule"/>
</dbReference>
<feature type="compositionally biased region" description="Pro residues" evidence="12">
    <location>
        <begin position="979"/>
        <end position="993"/>
    </location>
</feature>
<dbReference type="GO" id="GO:0005741">
    <property type="term" value="C:mitochondrial outer membrane"/>
    <property type="evidence" value="ECO:0007669"/>
    <property type="project" value="UniProtKB-SubCell"/>
</dbReference>
<evidence type="ECO:0000313" key="14">
    <source>
        <dbReference type="EMBL" id="UJO12327.1"/>
    </source>
</evidence>
<keyword evidence="9 11" id="KW-0496">Mitochondrion</keyword>
<keyword evidence="7 11" id="KW-0560">Oxidoreductase</keyword>
<keyword evidence="15" id="KW-1185">Reference proteome</keyword>
<comment type="function">
    <text evidence="11">Catalyzes the hydroxylation of L-kynurenine (L-Kyn) to form 3-hydroxy-L-kynurenine (L-3OHKyn). Required for synthesis of quinolinic acid.</text>
</comment>
<gene>
    <name evidence="11" type="primary">BNA4</name>
    <name evidence="14" type="ORF">CLAFUR5_02098</name>
</gene>
<dbReference type="PRINTS" id="PR00420">
    <property type="entry name" value="RNGMNOXGNASE"/>
</dbReference>
<feature type="region of interest" description="Disordered" evidence="12">
    <location>
        <begin position="838"/>
        <end position="864"/>
    </location>
</feature>
<dbReference type="Gene3D" id="3.50.50.60">
    <property type="entry name" value="FAD/NAD(P)-binding domain"/>
    <property type="match status" value="1"/>
</dbReference>
<dbReference type="GO" id="GO:0043420">
    <property type="term" value="P:anthranilate metabolic process"/>
    <property type="evidence" value="ECO:0007669"/>
    <property type="project" value="UniProtKB-UniRule"/>
</dbReference>
<evidence type="ECO:0000256" key="9">
    <source>
        <dbReference type="ARBA" id="ARBA00023128"/>
    </source>
</evidence>
<dbReference type="GO" id="GO:0004502">
    <property type="term" value="F:kynurenine 3-monooxygenase activity"/>
    <property type="evidence" value="ECO:0007669"/>
    <property type="project" value="UniProtKB-UniRule"/>
</dbReference>
<keyword evidence="8 11" id="KW-0503">Monooxygenase</keyword>
<dbReference type="EC" id="1.14.13.9" evidence="11"/>
<evidence type="ECO:0000313" key="15">
    <source>
        <dbReference type="Proteomes" id="UP000756132"/>
    </source>
</evidence>
<evidence type="ECO:0000256" key="3">
    <source>
        <dbReference type="ARBA" id="ARBA00022642"/>
    </source>
</evidence>
<feature type="region of interest" description="Disordered" evidence="12">
    <location>
        <begin position="648"/>
        <end position="702"/>
    </location>
</feature>
<comment type="catalytic activity">
    <reaction evidence="10 11">
        <text>L-kynurenine + NADPH + O2 + H(+) = 3-hydroxy-L-kynurenine + NADP(+) + H2O</text>
        <dbReference type="Rhea" id="RHEA:20545"/>
        <dbReference type="ChEBI" id="CHEBI:15377"/>
        <dbReference type="ChEBI" id="CHEBI:15378"/>
        <dbReference type="ChEBI" id="CHEBI:15379"/>
        <dbReference type="ChEBI" id="CHEBI:57783"/>
        <dbReference type="ChEBI" id="CHEBI:57959"/>
        <dbReference type="ChEBI" id="CHEBI:58125"/>
        <dbReference type="ChEBI" id="CHEBI:58349"/>
        <dbReference type="EC" id="1.14.13.9"/>
    </reaction>
</comment>
<keyword evidence="5 11" id="KW-0274">FAD</keyword>
<evidence type="ECO:0000256" key="12">
    <source>
        <dbReference type="SAM" id="MobiDB-lite"/>
    </source>
</evidence>
<organism evidence="14 15">
    <name type="scientific">Passalora fulva</name>
    <name type="common">Tomato leaf mold</name>
    <name type="synonym">Cladosporium fulvum</name>
    <dbReference type="NCBI Taxonomy" id="5499"/>
    <lineage>
        <taxon>Eukaryota</taxon>
        <taxon>Fungi</taxon>
        <taxon>Dikarya</taxon>
        <taxon>Ascomycota</taxon>
        <taxon>Pezizomycotina</taxon>
        <taxon>Dothideomycetes</taxon>
        <taxon>Dothideomycetidae</taxon>
        <taxon>Mycosphaerellales</taxon>
        <taxon>Mycosphaerellaceae</taxon>
        <taxon>Fulvia</taxon>
    </lineage>
</organism>
<dbReference type="FunFam" id="3.50.50.60:FF:000129">
    <property type="entry name" value="Kynurenine 3-monooxygenase"/>
    <property type="match status" value="1"/>
</dbReference>
<dbReference type="PANTHER" id="PTHR46028:SF2">
    <property type="entry name" value="KYNURENINE 3-MONOOXYGENASE"/>
    <property type="match status" value="1"/>
</dbReference>
<feature type="region of interest" description="Disordered" evidence="12">
    <location>
        <begin position="154"/>
        <end position="174"/>
    </location>
</feature>
<feature type="compositionally biased region" description="Basic and acidic residues" evidence="12">
    <location>
        <begin position="159"/>
        <end position="174"/>
    </location>
</feature>
<dbReference type="GO" id="GO:0070189">
    <property type="term" value="P:kynurenine metabolic process"/>
    <property type="evidence" value="ECO:0007669"/>
    <property type="project" value="TreeGrafter"/>
</dbReference>
<dbReference type="SUPFAM" id="SSF51905">
    <property type="entry name" value="FAD/NAD(P)-binding domain"/>
    <property type="match status" value="1"/>
</dbReference>
<dbReference type="InterPro" id="IPR002938">
    <property type="entry name" value="FAD-bd"/>
</dbReference>
<keyword evidence="2 11" id="KW-0285">Flavoprotein</keyword>
<comment type="similarity">
    <text evidence="11">Belongs to the aromatic-ring hydroxylase family. KMO subfamily.</text>
</comment>